<keyword evidence="8" id="KW-0235">DNA replication</keyword>
<protein>
    <recommendedName>
        <fullName evidence="4">Error-prone DNA polymerase</fullName>
        <ecNumber evidence="3">2.7.7.7</ecNumber>
    </recommendedName>
</protein>
<dbReference type="HAMAP" id="MF_01902">
    <property type="entry name" value="DNApol_error_prone"/>
    <property type="match status" value="1"/>
</dbReference>
<dbReference type="Pfam" id="PF17657">
    <property type="entry name" value="DNA_pol3_finger"/>
    <property type="match status" value="1"/>
</dbReference>
<evidence type="ECO:0000313" key="14">
    <source>
        <dbReference type="EMBL" id="VAW82902.1"/>
    </source>
</evidence>
<keyword evidence="11" id="KW-0234">DNA repair</keyword>
<sequence>MSLNNDDPDYAELHCISSYSFLKGASHPDELVSTAIELGYKALAITDECTLSGVVRAHVAALTKQSDFKLIIGSKIKLDDGLTLVFLVRNREGYAQLCQLITTARRAAKKGEYLLTRKDFISASLDDCLVLWVPPQLTITIFHDAELHNPISNKQTGAEGVEELNVSRGSIAHFEEELSWVKHRFNTMVWLVVELHLEQFMSERLSLLLKLSKKNSIKVCAAGDVNMHLAKRRVIHDLQTAIRHNTTLTQLSCANNANAQHYLRTRSQLKRIYPENLLHESVCIAELCDFSLNELRYEYPNELVPPDWTAITWLKHLTEQGMQRRWPQRVPQKVLNLVKHELQLIQEMHYEHYFLTVYDIVRYARSQNILCQGRGSAANSAVCYSLGITEVDPSRMSVLFERFVSKERNEPPDIDVDFEHERREEVIQYIYNKYGRHRAALAATVICYQPRSAIRDVAKALGFSLDQVNRLSSSWQWWDGKELLFDESQTGIEQTSQKMIYLKKLVSMLIGFPRHLSQHVGGFVIAADDLTRLVPVENAAMQDRTVIQWEKDDLEALNLLKIDVLSLGMLTAIRKVLASISMYRGQEFRLSDVPAEDKNVYHMIQQADTVGVFQIESRAQMSMLPRLRPENYYDLVVQVAIVRPGPIQGDMVHPYLSRRQGVEQVTYPSEGVREVLERTLGVPIFQEQVMQLAMVAAGFTAGEADQLRRSMAAWKKRGGMEKFETKLRTGMLARGYSDKFAIQIFRQIQGFGDYGFPESHAASFALLAYVSSWLKCYYPAAFCAGLLNSQPMGFYGPAQLLQDAQRHGVTIHPVDINKSDIDCSVKDTQKFPGKCKNNEHKESAELRLGFRLIKNLSAKGMDSIVACRPVNGYGSVQQLVHLGKINKKDLQSLAASDALASLAGHRHKAFWQATGVEEVLPLYAHLEEAHIKKNLMSHTFVASVMLAVPTEGDQIVKDYASVGLSLRRHPLALLRDKLEAKHVCVASELHNIEHGRNIVAAGLVINRQRPSTSKGVVFITLEDETGYSNIIVWPSFAEAQRKVLLSSQLLVVHGTIQNKQGVVYVVAGRLEDLSSCLDGLPTVSRDFR</sequence>
<dbReference type="InterPro" id="IPR040982">
    <property type="entry name" value="DNA_pol3_finger"/>
</dbReference>
<dbReference type="AlphaFoldDB" id="A0A3B0Z5R1"/>
<evidence type="ECO:0000259" key="13">
    <source>
        <dbReference type="SMART" id="SM00481"/>
    </source>
</evidence>
<evidence type="ECO:0000256" key="1">
    <source>
        <dbReference type="ARBA" id="ARBA00004496"/>
    </source>
</evidence>
<dbReference type="GO" id="GO:0008408">
    <property type="term" value="F:3'-5' exonuclease activity"/>
    <property type="evidence" value="ECO:0007669"/>
    <property type="project" value="InterPro"/>
</dbReference>
<evidence type="ECO:0000256" key="6">
    <source>
        <dbReference type="ARBA" id="ARBA00022679"/>
    </source>
</evidence>
<dbReference type="Gene3D" id="3.20.20.140">
    <property type="entry name" value="Metal-dependent hydrolases"/>
    <property type="match status" value="1"/>
</dbReference>
<dbReference type="GO" id="GO:0006260">
    <property type="term" value="P:DNA replication"/>
    <property type="evidence" value="ECO:0007669"/>
    <property type="project" value="UniProtKB-KW"/>
</dbReference>
<evidence type="ECO:0000256" key="8">
    <source>
        <dbReference type="ARBA" id="ARBA00022705"/>
    </source>
</evidence>
<dbReference type="SUPFAM" id="SSF89550">
    <property type="entry name" value="PHP domain-like"/>
    <property type="match status" value="1"/>
</dbReference>
<evidence type="ECO:0000256" key="3">
    <source>
        <dbReference type="ARBA" id="ARBA00012417"/>
    </source>
</evidence>
<dbReference type="PANTHER" id="PTHR32294:SF4">
    <property type="entry name" value="ERROR-PRONE DNA POLYMERASE"/>
    <property type="match status" value="1"/>
</dbReference>
<evidence type="ECO:0000256" key="9">
    <source>
        <dbReference type="ARBA" id="ARBA00022763"/>
    </source>
</evidence>
<keyword evidence="6 14" id="KW-0808">Transferase</keyword>
<dbReference type="SMART" id="SM00481">
    <property type="entry name" value="POLIIIAc"/>
    <property type="match status" value="1"/>
</dbReference>
<dbReference type="Pfam" id="PF07733">
    <property type="entry name" value="DNA_pol3_alpha"/>
    <property type="match status" value="1"/>
</dbReference>
<dbReference type="Pfam" id="PF14579">
    <property type="entry name" value="HHH_6"/>
    <property type="match status" value="1"/>
</dbReference>
<dbReference type="InterPro" id="IPR011708">
    <property type="entry name" value="DNA_pol3_alpha_NTPase_dom"/>
</dbReference>
<dbReference type="CDD" id="cd07434">
    <property type="entry name" value="PHP_PolIIIA_DnaE2"/>
    <property type="match status" value="1"/>
</dbReference>
<dbReference type="NCBIfam" id="TIGR00594">
    <property type="entry name" value="polc"/>
    <property type="match status" value="1"/>
</dbReference>
<gene>
    <name evidence="14" type="ORF">MNBD_GAMMA12-1906</name>
</gene>
<evidence type="ECO:0000256" key="5">
    <source>
        <dbReference type="ARBA" id="ARBA00022490"/>
    </source>
</evidence>
<dbReference type="CDD" id="cd04485">
    <property type="entry name" value="DnaE_OBF"/>
    <property type="match status" value="1"/>
</dbReference>
<reference evidence="14" key="1">
    <citation type="submission" date="2018-06" db="EMBL/GenBank/DDBJ databases">
        <authorList>
            <person name="Zhirakovskaya E."/>
        </authorList>
    </citation>
    <scope>NUCLEOTIDE SEQUENCE</scope>
</reference>
<evidence type="ECO:0000256" key="2">
    <source>
        <dbReference type="ARBA" id="ARBA00007391"/>
    </source>
</evidence>
<dbReference type="InterPro" id="IPR023073">
    <property type="entry name" value="DnaE2"/>
</dbReference>
<dbReference type="Pfam" id="PF01336">
    <property type="entry name" value="tRNA_anti-codon"/>
    <property type="match status" value="1"/>
</dbReference>
<dbReference type="InterPro" id="IPR004013">
    <property type="entry name" value="PHP_dom"/>
</dbReference>
<name>A0A3B0Z5R1_9ZZZZ</name>
<evidence type="ECO:0000256" key="11">
    <source>
        <dbReference type="ARBA" id="ARBA00023204"/>
    </source>
</evidence>
<dbReference type="InterPro" id="IPR029460">
    <property type="entry name" value="DNAPol_HHH"/>
</dbReference>
<evidence type="ECO:0000256" key="4">
    <source>
        <dbReference type="ARBA" id="ARBA00017273"/>
    </source>
</evidence>
<keyword evidence="5" id="KW-0963">Cytoplasm</keyword>
<proteinExistence type="inferred from homology"/>
<dbReference type="GO" id="GO:0005737">
    <property type="term" value="C:cytoplasm"/>
    <property type="evidence" value="ECO:0007669"/>
    <property type="project" value="UniProtKB-SubCell"/>
</dbReference>
<dbReference type="InterPro" id="IPR016195">
    <property type="entry name" value="Pol/histidinol_Pase-like"/>
</dbReference>
<evidence type="ECO:0000256" key="7">
    <source>
        <dbReference type="ARBA" id="ARBA00022695"/>
    </source>
</evidence>
<dbReference type="InterPro" id="IPR004365">
    <property type="entry name" value="NA-bd_OB_tRNA"/>
</dbReference>
<feature type="domain" description="Polymerase/histidinol phosphatase N-terminal" evidence="13">
    <location>
        <begin position="11"/>
        <end position="80"/>
    </location>
</feature>
<comment type="catalytic activity">
    <reaction evidence="12">
        <text>DNA(n) + a 2'-deoxyribonucleoside 5'-triphosphate = DNA(n+1) + diphosphate</text>
        <dbReference type="Rhea" id="RHEA:22508"/>
        <dbReference type="Rhea" id="RHEA-COMP:17339"/>
        <dbReference type="Rhea" id="RHEA-COMP:17340"/>
        <dbReference type="ChEBI" id="CHEBI:33019"/>
        <dbReference type="ChEBI" id="CHEBI:61560"/>
        <dbReference type="ChEBI" id="CHEBI:173112"/>
        <dbReference type="EC" id="2.7.7.7"/>
    </reaction>
</comment>
<dbReference type="GO" id="GO:0003887">
    <property type="term" value="F:DNA-directed DNA polymerase activity"/>
    <property type="evidence" value="ECO:0007669"/>
    <property type="project" value="UniProtKB-KW"/>
</dbReference>
<keyword evidence="10" id="KW-0239">DNA-directed DNA polymerase</keyword>
<organism evidence="14">
    <name type="scientific">hydrothermal vent metagenome</name>
    <dbReference type="NCBI Taxonomy" id="652676"/>
    <lineage>
        <taxon>unclassified sequences</taxon>
        <taxon>metagenomes</taxon>
        <taxon>ecological metagenomes</taxon>
    </lineage>
</organism>
<accession>A0A3B0Z5R1</accession>
<dbReference type="InterPro" id="IPR003141">
    <property type="entry name" value="Pol/His_phosphatase_N"/>
</dbReference>
<dbReference type="NCBIfam" id="NF004225">
    <property type="entry name" value="PRK05672.1"/>
    <property type="match status" value="1"/>
</dbReference>
<dbReference type="Pfam" id="PF02811">
    <property type="entry name" value="PHP"/>
    <property type="match status" value="1"/>
</dbReference>
<keyword evidence="7 14" id="KW-0548">Nucleotidyltransferase</keyword>
<dbReference type="PANTHER" id="PTHR32294">
    <property type="entry name" value="DNA POLYMERASE III SUBUNIT ALPHA"/>
    <property type="match status" value="1"/>
</dbReference>
<evidence type="ECO:0000256" key="12">
    <source>
        <dbReference type="ARBA" id="ARBA00049244"/>
    </source>
</evidence>
<evidence type="ECO:0000256" key="10">
    <source>
        <dbReference type="ARBA" id="ARBA00022932"/>
    </source>
</evidence>
<comment type="similarity">
    <text evidence="2">Belongs to the DNA polymerase type-C family. DnaE2 subfamily.</text>
</comment>
<dbReference type="GO" id="GO:0003676">
    <property type="term" value="F:nucleic acid binding"/>
    <property type="evidence" value="ECO:0007669"/>
    <property type="project" value="InterPro"/>
</dbReference>
<keyword evidence="9" id="KW-0227">DNA damage</keyword>
<dbReference type="InterPro" id="IPR004805">
    <property type="entry name" value="DnaE2/DnaE/PolC"/>
</dbReference>
<dbReference type="GO" id="GO:0006281">
    <property type="term" value="P:DNA repair"/>
    <property type="evidence" value="ECO:0007669"/>
    <property type="project" value="UniProtKB-KW"/>
</dbReference>
<comment type="subcellular location">
    <subcellularLocation>
        <location evidence="1">Cytoplasm</location>
    </subcellularLocation>
</comment>
<dbReference type="EC" id="2.7.7.7" evidence="3"/>
<dbReference type="EMBL" id="UOFL01000256">
    <property type="protein sequence ID" value="VAW82902.1"/>
    <property type="molecule type" value="Genomic_DNA"/>
</dbReference>
<dbReference type="Gene3D" id="1.10.150.870">
    <property type="match status" value="1"/>
</dbReference>